<evidence type="ECO:0000313" key="12">
    <source>
        <dbReference type="Proteomes" id="UP000623687"/>
    </source>
</evidence>
<comment type="caution">
    <text evidence="11">The sequence shown here is derived from an EMBL/GenBank/DDBJ whole genome shotgun (WGS) entry which is preliminary data.</text>
</comment>
<feature type="coiled-coil region" evidence="8">
    <location>
        <begin position="495"/>
        <end position="529"/>
    </location>
</feature>
<comment type="subcellular location">
    <subcellularLocation>
        <location evidence="1">Nucleus</location>
        <location evidence="1">Nuclear pore complex</location>
    </subcellularLocation>
</comment>
<feature type="compositionally biased region" description="Low complexity" evidence="9">
    <location>
        <begin position="312"/>
        <end position="325"/>
    </location>
</feature>
<dbReference type="InterPro" id="IPR038655">
    <property type="entry name" value="Ribosomal_eL27_sf"/>
</dbReference>
<dbReference type="CDD" id="cd06090">
    <property type="entry name" value="KOW_RPL27"/>
    <property type="match status" value="1"/>
</dbReference>
<keyword evidence="5" id="KW-0811">Translocation</keyword>
<evidence type="ECO:0000256" key="4">
    <source>
        <dbReference type="ARBA" id="ARBA00022980"/>
    </source>
</evidence>
<dbReference type="InterPro" id="IPR041991">
    <property type="entry name" value="Ribosomal_eL27_KOW"/>
</dbReference>
<feature type="compositionally biased region" description="Low complexity" evidence="9">
    <location>
        <begin position="156"/>
        <end position="169"/>
    </location>
</feature>
<evidence type="ECO:0000256" key="5">
    <source>
        <dbReference type="ARBA" id="ARBA00023132"/>
    </source>
</evidence>
<dbReference type="OrthoDB" id="2365484at2759"/>
<dbReference type="InterPro" id="IPR024864">
    <property type="entry name" value="Nup54/Nup57/Nup44"/>
</dbReference>
<keyword evidence="3" id="KW-0813">Transport</keyword>
<feature type="compositionally biased region" description="Polar residues" evidence="9">
    <location>
        <begin position="345"/>
        <end position="376"/>
    </location>
</feature>
<feature type="region of interest" description="Disordered" evidence="9">
    <location>
        <begin position="156"/>
        <end position="380"/>
    </location>
</feature>
<dbReference type="PANTHER" id="PTHR13000">
    <property type="entry name" value="NUCLEOPORIN P54"/>
    <property type="match status" value="1"/>
</dbReference>
<dbReference type="Proteomes" id="UP000623687">
    <property type="component" value="Unassembled WGS sequence"/>
</dbReference>
<dbReference type="GO" id="GO:0017056">
    <property type="term" value="F:structural constituent of nuclear pore"/>
    <property type="evidence" value="ECO:0007669"/>
    <property type="project" value="TreeGrafter"/>
</dbReference>
<dbReference type="InterPro" id="IPR025574">
    <property type="entry name" value="Nucleoporin_FG_rpt"/>
</dbReference>
<feature type="compositionally biased region" description="Polar residues" evidence="9">
    <location>
        <begin position="187"/>
        <end position="221"/>
    </location>
</feature>
<dbReference type="FunFam" id="2.30.30.770:FF:000001">
    <property type="entry name" value="60S ribosomal protein L27"/>
    <property type="match status" value="1"/>
</dbReference>
<evidence type="ECO:0000259" key="10">
    <source>
        <dbReference type="Pfam" id="PF13874"/>
    </source>
</evidence>
<dbReference type="GO" id="GO:0006607">
    <property type="term" value="P:NLS-bearing protein import into nucleus"/>
    <property type="evidence" value="ECO:0007669"/>
    <property type="project" value="TreeGrafter"/>
</dbReference>
<dbReference type="GO" id="GO:0044613">
    <property type="term" value="C:nuclear pore central transport channel"/>
    <property type="evidence" value="ECO:0007669"/>
    <property type="project" value="TreeGrafter"/>
</dbReference>
<keyword evidence="5" id="KW-0509">mRNA transport</keyword>
<dbReference type="GO" id="GO:1990904">
    <property type="term" value="C:ribonucleoprotein complex"/>
    <property type="evidence" value="ECO:0007669"/>
    <property type="project" value="UniProtKB-KW"/>
</dbReference>
<organism evidence="11 12">
    <name type="scientific">Pleurotus ostreatus</name>
    <name type="common">Oyster mushroom</name>
    <name type="synonym">White-rot fungus</name>
    <dbReference type="NCBI Taxonomy" id="5322"/>
    <lineage>
        <taxon>Eukaryota</taxon>
        <taxon>Fungi</taxon>
        <taxon>Dikarya</taxon>
        <taxon>Basidiomycota</taxon>
        <taxon>Agaricomycotina</taxon>
        <taxon>Agaricomycetes</taxon>
        <taxon>Agaricomycetidae</taxon>
        <taxon>Agaricales</taxon>
        <taxon>Pleurotineae</taxon>
        <taxon>Pleurotaceae</taxon>
        <taxon>Pleurotus</taxon>
    </lineage>
</organism>
<dbReference type="RefSeq" id="XP_036635966.1">
    <property type="nucleotide sequence ID" value="XM_036770121.1"/>
</dbReference>
<dbReference type="InterPro" id="IPR001141">
    <property type="entry name" value="Ribosomal_eL27"/>
</dbReference>
<dbReference type="PANTHER" id="PTHR13000:SF0">
    <property type="entry name" value="NUCLEOPORIN P54"/>
    <property type="match status" value="1"/>
</dbReference>
<keyword evidence="5" id="KW-0906">Nuclear pore complex</keyword>
<dbReference type="AlphaFoldDB" id="A0A8H7DWN0"/>
<sequence>MVRVYKPGKVAIVLQGRQAGKKVVVIKQLDEGTKERPYPHAIVAGVERYPRKVTRRMGQKKVARRSKVKPFVKVVNYSHLFPTRYALELEGLKGVVSSETFKEPTQREEAKKTVKKLLEDRYVSGKNKWFFQPLRSPAFPLSTESTRQPDTMFGAFGNTANNATPAAGTSLFGATSNAQPQQPQQQTGSLFGNTQNQQQPSLFGATNTGNAPNLFVNTQAQPGGGLFGQNNAQTQNQGSGGGSLFGGQQAQQQQQQPGTSLFGSTNTNQPQQQQGTNLYGAPAQQTQPAAPGGLFGSKPAGSLFGQGGLSINTNTSQGNNTNSNSLFGSVGQSTQQQQQQQQQQPAANNIFGQPQQQGGQTSFGSNLGQSTIGNPTNSLFGGSNLGSSTLGNLGQSNLGASSLLSRAPSSTQQNQPDSAQAQFAKLTAQIEAIANAWNSSSPECRFQHYFYNFVDPNQVSLYGRPPNTANEALWQQAVRENPDPSCHVPVLAVGFDDLRQRVEAQAQKASEQQEQLKKLKTGLSNLTQRHSLSNSSRLLRAASSQTQIMHRLLTLIQHLHLLIPSLRSSAIRPEEEELRGKLEEIEEELKRGRGKGKINELWALVGAINAAKERATGGGSNSSGEWVVVDEEGLSQIAGVLSEQQAGLIHLTKILQKAIKDLNVIMGRGSSAADEVYEVDRDELWSSTSTLRASALR</sequence>
<dbReference type="Pfam" id="PF01777">
    <property type="entry name" value="Ribosomal_L27e"/>
    <property type="match status" value="1"/>
</dbReference>
<gene>
    <name evidence="11" type="ORF">PC9H_000466</name>
</gene>
<dbReference type="GO" id="GO:0006999">
    <property type="term" value="P:nuclear pore organization"/>
    <property type="evidence" value="ECO:0007669"/>
    <property type="project" value="TreeGrafter"/>
</dbReference>
<feature type="compositionally biased region" description="Low complexity" evidence="9">
    <location>
        <begin position="246"/>
        <end position="258"/>
    </location>
</feature>
<protein>
    <recommendedName>
        <fullName evidence="10">Nucleoporin Nup54 alpha-helical domain-containing protein</fullName>
    </recommendedName>
</protein>
<reference evidence="11" key="1">
    <citation type="submission" date="2019-07" db="EMBL/GenBank/DDBJ databases">
        <authorList>
            <person name="Palmer J.M."/>
        </authorList>
    </citation>
    <scope>NUCLEOTIDE SEQUENCE</scope>
    <source>
        <strain evidence="11">PC9</strain>
    </source>
</reference>
<dbReference type="VEuPathDB" id="FungiDB:PC9H_000466"/>
<evidence type="ECO:0000256" key="7">
    <source>
        <dbReference type="ARBA" id="ARBA00023274"/>
    </source>
</evidence>
<dbReference type="Gene3D" id="2.30.30.770">
    <property type="match status" value="1"/>
</dbReference>
<dbReference type="SUPFAM" id="SSF50104">
    <property type="entry name" value="Translation proteins SH3-like domain"/>
    <property type="match status" value="1"/>
</dbReference>
<evidence type="ECO:0000256" key="6">
    <source>
        <dbReference type="ARBA" id="ARBA00023242"/>
    </source>
</evidence>
<proteinExistence type="inferred from homology"/>
<evidence type="ECO:0000256" key="8">
    <source>
        <dbReference type="SAM" id="Coils"/>
    </source>
</evidence>
<accession>A0A8H7DWN0</accession>
<dbReference type="EMBL" id="JACETU010000001">
    <property type="protein sequence ID" value="KAF7440122.1"/>
    <property type="molecule type" value="Genomic_DNA"/>
</dbReference>
<dbReference type="InterPro" id="IPR008991">
    <property type="entry name" value="Translation_prot_SH3-like_sf"/>
</dbReference>
<dbReference type="GO" id="GO:0003735">
    <property type="term" value="F:structural constituent of ribosome"/>
    <property type="evidence" value="ECO:0007669"/>
    <property type="project" value="InterPro"/>
</dbReference>
<name>A0A8H7DWN0_PLEOS</name>
<dbReference type="Pfam" id="PF13634">
    <property type="entry name" value="Nucleoporin_FG"/>
    <property type="match status" value="2"/>
</dbReference>
<keyword evidence="5" id="KW-0653">Protein transport</keyword>
<dbReference type="Pfam" id="PF13874">
    <property type="entry name" value="Nup54"/>
    <property type="match status" value="1"/>
</dbReference>
<keyword evidence="12" id="KW-1185">Reference proteome</keyword>
<evidence type="ECO:0000256" key="2">
    <source>
        <dbReference type="ARBA" id="ARBA00009124"/>
    </source>
</evidence>
<feature type="compositionally biased region" description="Low complexity" evidence="9">
    <location>
        <begin position="265"/>
        <end position="292"/>
    </location>
</feature>
<keyword evidence="6" id="KW-0539">Nucleus</keyword>
<evidence type="ECO:0000256" key="1">
    <source>
        <dbReference type="ARBA" id="ARBA00004567"/>
    </source>
</evidence>
<dbReference type="GO" id="GO:0005840">
    <property type="term" value="C:ribosome"/>
    <property type="evidence" value="ECO:0007669"/>
    <property type="project" value="UniProtKB-KW"/>
</dbReference>
<evidence type="ECO:0000313" key="11">
    <source>
        <dbReference type="EMBL" id="KAF7440122.1"/>
    </source>
</evidence>
<keyword evidence="8" id="KW-0175">Coiled coil</keyword>
<feature type="region of interest" description="Disordered" evidence="9">
    <location>
        <begin position="401"/>
        <end position="420"/>
    </location>
</feature>
<dbReference type="InterPro" id="IPR025712">
    <property type="entry name" value="Nup54_alpha-helical_dom"/>
</dbReference>
<keyword evidence="4" id="KW-0689">Ribosomal protein</keyword>
<evidence type="ECO:0000256" key="9">
    <source>
        <dbReference type="SAM" id="MobiDB-lite"/>
    </source>
</evidence>
<feature type="domain" description="Nucleoporin Nup54 alpha-helical" evidence="10">
    <location>
        <begin position="465"/>
        <end position="604"/>
    </location>
</feature>
<evidence type="ECO:0000256" key="3">
    <source>
        <dbReference type="ARBA" id="ARBA00022448"/>
    </source>
</evidence>
<keyword evidence="7" id="KW-0687">Ribonucleoprotein</keyword>
<feature type="compositionally biased region" description="Low complexity" evidence="9">
    <location>
        <begin position="335"/>
        <end position="344"/>
    </location>
</feature>
<dbReference type="GeneID" id="59370307"/>
<dbReference type="GO" id="GO:0036228">
    <property type="term" value="P:protein localization to nuclear inner membrane"/>
    <property type="evidence" value="ECO:0007669"/>
    <property type="project" value="TreeGrafter"/>
</dbReference>
<dbReference type="GO" id="GO:0006412">
    <property type="term" value="P:translation"/>
    <property type="evidence" value="ECO:0007669"/>
    <property type="project" value="InterPro"/>
</dbReference>
<comment type="similarity">
    <text evidence="2">Belongs to the eukaryotic ribosomal protein eL27 family.</text>
</comment>